<name>A0A5C3KPS6_COPMA</name>
<proteinExistence type="predicted"/>
<dbReference type="EMBL" id="ML210238">
    <property type="protein sequence ID" value="TFK22520.1"/>
    <property type="molecule type" value="Genomic_DNA"/>
</dbReference>
<accession>A0A5C3KPS6</accession>
<dbReference type="Proteomes" id="UP000307440">
    <property type="component" value="Unassembled WGS sequence"/>
</dbReference>
<gene>
    <name evidence="1" type="ORF">FA15DRAFT_695654</name>
</gene>
<organism evidence="1 2">
    <name type="scientific">Coprinopsis marcescibilis</name>
    <name type="common">Agaric fungus</name>
    <name type="synonym">Psathyrella marcescibilis</name>
    <dbReference type="NCBI Taxonomy" id="230819"/>
    <lineage>
        <taxon>Eukaryota</taxon>
        <taxon>Fungi</taxon>
        <taxon>Dikarya</taxon>
        <taxon>Basidiomycota</taxon>
        <taxon>Agaricomycotina</taxon>
        <taxon>Agaricomycetes</taxon>
        <taxon>Agaricomycetidae</taxon>
        <taxon>Agaricales</taxon>
        <taxon>Agaricineae</taxon>
        <taxon>Psathyrellaceae</taxon>
        <taxon>Coprinopsis</taxon>
    </lineage>
</organism>
<evidence type="ECO:0000313" key="1">
    <source>
        <dbReference type="EMBL" id="TFK22520.1"/>
    </source>
</evidence>
<reference evidence="1 2" key="1">
    <citation type="journal article" date="2019" name="Nat. Ecol. Evol.">
        <title>Megaphylogeny resolves global patterns of mushroom evolution.</title>
        <authorList>
            <person name="Varga T."/>
            <person name="Krizsan K."/>
            <person name="Foldi C."/>
            <person name="Dima B."/>
            <person name="Sanchez-Garcia M."/>
            <person name="Sanchez-Ramirez S."/>
            <person name="Szollosi G.J."/>
            <person name="Szarkandi J.G."/>
            <person name="Papp V."/>
            <person name="Albert L."/>
            <person name="Andreopoulos W."/>
            <person name="Angelini C."/>
            <person name="Antonin V."/>
            <person name="Barry K.W."/>
            <person name="Bougher N.L."/>
            <person name="Buchanan P."/>
            <person name="Buyck B."/>
            <person name="Bense V."/>
            <person name="Catcheside P."/>
            <person name="Chovatia M."/>
            <person name="Cooper J."/>
            <person name="Damon W."/>
            <person name="Desjardin D."/>
            <person name="Finy P."/>
            <person name="Geml J."/>
            <person name="Haridas S."/>
            <person name="Hughes K."/>
            <person name="Justo A."/>
            <person name="Karasinski D."/>
            <person name="Kautmanova I."/>
            <person name="Kiss B."/>
            <person name="Kocsube S."/>
            <person name="Kotiranta H."/>
            <person name="LaButti K.M."/>
            <person name="Lechner B.E."/>
            <person name="Liimatainen K."/>
            <person name="Lipzen A."/>
            <person name="Lukacs Z."/>
            <person name="Mihaltcheva S."/>
            <person name="Morgado L.N."/>
            <person name="Niskanen T."/>
            <person name="Noordeloos M.E."/>
            <person name="Ohm R.A."/>
            <person name="Ortiz-Santana B."/>
            <person name="Ovrebo C."/>
            <person name="Racz N."/>
            <person name="Riley R."/>
            <person name="Savchenko A."/>
            <person name="Shiryaev A."/>
            <person name="Soop K."/>
            <person name="Spirin V."/>
            <person name="Szebenyi C."/>
            <person name="Tomsovsky M."/>
            <person name="Tulloss R.E."/>
            <person name="Uehling J."/>
            <person name="Grigoriev I.V."/>
            <person name="Vagvolgyi C."/>
            <person name="Papp T."/>
            <person name="Martin F.M."/>
            <person name="Miettinen O."/>
            <person name="Hibbett D.S."/>
            <person name="Nagy L.G."/>
        </authorList>
    </citation>
    <scope>NUCLEOTIDE SEQUENCE [LARGE SCALE GENOMIC DNA]</scope>
    <source>
        <strain evidence="1 2">CBS 121175</strain>
    </source>
</reference>
<dbReference type="AlphaFoldDB" id="A0A5C3KPS6"/>
<keyword evidence="2" id="KW-1185">Reference proteome</keyword>
<evidence type="ECO:0000313" key="2">
    <source>
        <dbReference type="Proteomes" id="UP000307440"/>
    </source>
</evidence>
<sequence length="326" mass="35156">MTRLYRPALTSSILGKIKGLPPDCLMAAQGAPLQADWLRSNNGSRSSAYYHMKEPHGGVLFCFPTCPSSAARWRLKRSKSAATFPRLRVQPSRPNTLFIRMYIKLALFSSTLLVLAGVLEANAQKGSRIVSTLKPTSTDISEIKDHFEDLVNNATTSFTGATYLRKFLQTDIPRSCQVQCDGPVGAALVLSIKLLSIRTCFKLSLSQTCEYLHCVCTVDNSLGFERCVNCVVALNATPSTIEENRLVLNDWVNVYCANFSVPILQVNSPETGGSAGNSSDTKSTSGSAGAHISLSAKGGMGLGLVGLSLVLDGGFSFFTKCRLLRA</sequence>
<dbReference type="OrthoDB" id="3062606at2759"/>
<protein>
    <submittedName>
        <fullName evidence="1">Uncharacterized protein</fullName>
    </submittedName>
</protein>